<dbReference type="PANTHER" id="PTHR45947:SF3">
    <property type="entry name" value="SULFOQUINOVOSYL TRANSFERASE SQD2"/>
    <property type="match status" value="1"/>
</dbReference>
<dbReference type="RefSeq" id="WP_196280616.1">
    <property type="nucleotide sequence ID" value="NZ_JADQDQ010000001.1"/>
</dbReference>
<dbReference type="SUPFAM" id="SSF53756">
    <property type="entry name" value="UDP-Glycosyltransferase/glycogen phosphorylase"/>
    <property type="match status" value="1"/>
</dbReference>
<protein>
    <submittedName>
        <fullName evidence="3">Glycosyltransferase family 4 protein</fullName>
    </submittedName>
</protein>
<evidence type="ECO:0000259" key="2">
    <source>
        <dbReference type="Pfam" id="PF13439"/>
    </source>
</evidence>
<gene>
    <name evidence="3" type="ORF">I2I05_02515</name>
</gene>
<keyword evidence="4" id="KW-1185">Reference proteome</keyword>
<dbReference type="Pfam" id="PF00534">
    <property type="entry name" value="Glycos_transf_1"/>
    <property type="match status" value="1"/>
</dbReference>
<dbReference type="PANTHER" id="PTHR45947">
    <property type="entry name" value="SULFOQUINOVOSYL TRANSFERASE SQD2"/>
    <property type="match status" value="1"/>
</dbReference>
<feature type="domain" description="Glycosyl transferase family 1" evidence="1">
    <location>
        <begin position="202"/>
        <end position="352"/>
    </location>
</feature>
<dbReference type="CDD" id="cd03801">
    <property type="entry name" value="GT4_PimA-like"/>
    <property type="match status" value="1"/>
</dbReference>
<sequence>MNILLTSFLHPDAPSGVRVHYLQLAAQLRLQGHLVDVVTPATLTGGRRHLLAALRHVLLRLGPRAQALAGNISCFLLVCWGINRRRAYDVVNAQDVGSGVAAQWVLGPRVPVVVTGHFNEHPATEQLRQQPCAGRAARGVRRWYDALLARTQYFISVSVFGLRLIRPFLPASAECRVVHNGLDLDALRARPARVDLRSRFPHQQIILNIGQLESRKNQGLLVDAARELRQVRTDFVIGLVGKGEDEDLLLQRIAAYGLQAHVVLLGYHHDVMPWLRCADLYVHVASHETFGLVLLEAAAAGVPALALAVGGVPEVLHATPCALLPPATDAAGLAGQLHHWLNAPALRQNLADRQAASATAHFGVARMVSETLAFYRHAIWHHRLQLLAVGHPSGCPAAPSPAALSGS</sequence>
<evidence type="ECO:0000259" key="1">
    <source>
        <dbReference type="Pfam" id="PF00534"/>
    </source>
</evidence>
<evidence type="ECO:0000313" key="4">
    <source>
        <dbReference type="Proteomes" id="UP000597617"/>
    </source>
</evidence>
<organism evidence="3 4">
    <name type="scientific">Hymenobacter jeongseonensis</name>
    <dbReference type="NCBI Taxonomy" id="2791027"/>
    <lineage>
        <taxon>Bacteria</taxon>
        <taxon>Pseudomonadati</taxon>
        <taxon>Bacteroidota</taxon>
        <taxon>Cytophagia</taxon>
        <taxon>Cytophagales</taxon>
        <taxon>Hymenobacteraceae</taxon>
        <taxon>Hymenobacter</taxon>
    </lineage>
</organism>
<comment type="caution">
    <text evidence="3">The sequence shown here is derived from an EMBL/GenBank/DDBJ whole genome shotgun (WGS) entry which is preliminary data.</text>
</comment>
<dbReference type="InterPro" id="IPR050194">
    <property type="entry name" value="Glycosyltransferase_grp1"/>
</dbReference>
<dbReference type="Proteomes" id="UP000597617">
    <property type="component" value="Unassembled WGS sequence"/>
</dbReference>
<dbReference type="InterPro" id="IPR001296">
    <property type="entry name" value="Glyco_trans_1"/>
</dbReference>
<dbReference type="Pfam" id="PF13439">
    <property type="entry name" value="Glyco_transf_4"/>
    <property type="match status" value="1"/>
</dbReference>
<dbReference type="EMBL" id="JADQDQ010000001">
    <property type="protein sequence ID" value="MBF9236259.1"/>
    <property type="molecule type" value="Genomic_DNA"/>
</dbReference>
<dbReference type="InterPro" id="IPR028098">
    <property type="entry name" value="Glyco_trans_4-like_N"/>
</dbReference>
<feature type="domain" description="Glycosyltransferase subfamily 4-like N-terminal" evidence="2">
    <location>
        <begin position="15"/>
        <end position="185"/>
    </location>
</feature>
<evidence type="ECO:0000313" key="3">
    <source>
        <dbReference type="EMBL" id="MBF9236259.1"/>
    </source>
</evidence>
<proteinExistence type="predicted"/>
<reference evidence="3 4" key="1">
    <citation type="submission" date="2020-11" db="EMBL/GenBank/DDBJ databases">
        <authorList>
            <person name="Kim M.K."/>
        </authorList>
    </citation>
    <scope>NUCLEOTIDE SEQUENCE [LARGE SCALE GENOMIC DNA]</scope>
    <source>
        <strain evidence="3 4">BT683</strain>
    </source>
</reference>
<accession>A0ABS0ID31</accession>
<dbReference type="Gene3D" id="3.40.50.2000">
    <property type="entry name" value="Glycogen Phosphorylase B"/>
    <property type="match status" value="2"/>
</dbReference>
<name>A0ABS0ID31_9BACT</name>